<dbReference type="AlphaFoldDB" id="A0A1F5E486"/>
<evidence type="ECO:0000313" key="2">
    <source>
        <dbReference type="Proteomes" id="UP000177006"/>
    </source>
</evidence>
<comment type="caution">
    <text evidence="1">The sequence shown here is derived from an EMBL/GenBank/DDBJ whole genome shotgun (WGS) entry which is preliminary data.</text>
</comment>
<proteinExistence type="predicted"/>
<reference evidence="1 2" key="1">
    <citation type="journal article" date="2016" name="Nat. Commun.">
        <title>Thousands of microbial genomes shed light on interconnected biogeochemical processes in an aquifer system.</title>
        <authorList>
            <person name="Anantharaman K."/>
            <person name="Brown C.T."/>
            <person name="Hug L.A."/>
            <person name="Sharon I."/>
            <person name="Castelle C.J."/>
            <person name="Probst A.J."/>
            <person name="Thomas B.C."/>
            <person name="Singh A."/>
            <person name="Wilkins M.J."/>
            <person name="Karaoz U."/>
            <person name="Brodie E.L."/>
            <person name="Williams K.H."/>
            <person name="Hubbard S.S."/>
            <person name="Banfield J.F."/>
        </authorList>
    </citation>
    <scope>NUCLEOTIDE SEQUENCE [LARGE SCALE GENOMIC DNA]</scope>
</reference>
<dbReference type="Proteomes" id="UP000177006">
    <property type="component" value="Unassembled WGS sequence"/>
</dbReference>
<organism evidence="1 2">
    <name type="scientific">Candidatus Beckwithbacteria bacterium RBG_13_42_9</name>
    <dbReference type="NCBI Taxonomy" id="1797457"/>
    <lineage>
        <taxon>Bacteria</taxon>
        <taxon>Candidatus Beckwithiibacteriota</taxon>
    </lineage>
</organism>
<gene>
    <name evidence="1" type="ORF">A2160_00010</name>
</gene>
<accession>A0A1F5E486</accession>
<name>A0A1F5E486_9BACT</name>
<dbReference type="EMBL" id="MEZK01000025">
    <property type="protein sequence ID" value="OGD62121.1"/>
    <property type="molecule type" value="Genomic_DNA"/>
</dbReference>
<dbReference type="STRING" id="1797457.A2160_00010"/>
<sequence length="79" mass="8099">MLYCKVVGALLEEPTGNPVADSQRLGLVLAEALTVAYEGTPAAPIVDALVGDLITDDFATANPGQPPVGGVIILRPKSQ</sequence>
<protein>
    <submittedName>
        <fullName evidence="1">Uncharacterized protein</fullName>
    </submittedName>
</protein>
<evidence type="ECO:0000313" key="1">
    <source>
        <dbReference type="EMBL" id="OGD62121.1"/>
    </source>
</evidence>